<evidence type="ECO:0000313" key="2">
    <source>
        <dbReference type="Proteomes" id="UP001148737"/>
    </source>
</evidence>
<dbReference type="Proteomes" id="UP001148737">
    <property type="component" value="Unassembled WGS sequence"/>
</dbReference>
<reference evidence="1" key="1">
    <citation type="submission" date="2022-07" db="EMBL/GenBank/DDBJ databases">
        <title>Genome Sequence of Lecanicillium saksenae.</title>
        <authorList>
            <person name="Buettner E."/>
        </authorList>
    </citation>
    <scope>NUCLEOTIDE SEQUENCE</scope>
    <source>
        <strain evidence="1">VT-O1</strain>
    </source>
</reference>
<accession>A0ACC1R3E6</accession>
<sequence>MPQEKMKKFKLLAVTGSLLLVPTVVSHTIDTRGKGWFGFGTKELNHDEAATLESPVMLENEDSGWKPDGFHSQGTFSEFDDSQDFSAGTAADEAPFDSDASGLHLDTPSDDSYWSESEPSESLEYYDSSQGTEAPIQRVGFADSLGVGVSATPLDMDVKAGVTLADPPHGSMPTGKSSSHSGSSSSKPIPPTSSKPSSSATTYQPSSSGSSSKATSGSSSKSTPGSSTMPTSSPSSKPSSSGSSSKPTSGSSSGSSSKPISGSPSKHSSSMPSSTKATSGSSSKPTPGNSPVPSPGSSSNLASSSSSKHAPGSPTMPYGNSTMPSSGTSSKPTSSGSAILSSGSPIKPTSGSSSMPSGSSSMHSGSPSMPQRNATMLSSGRSSKSSTGSSSMPSDKSVMLSTGSSITRRYHLLEQPNFGNLVDAFQWLIDTQPQFYDALFSKLFTPFGKLIDALWQPHDALW</sequence>
<name>A0ACC1R3E6_9HYPO</name>
<dbReference type="EMBL" id="JANAKD010000089">
    <property type="protein sequence ID" value="KAJ3497791.1"/>
    <property type="molecule type" value="Genomic_DNA"/>
</dbReference>
<proteinExistence type="predicted"/>
<organism evidence="1 2">
    <name type="scientific">Lecanicillium saksenae</name>
    <dbReference type="NCBI Taxonomy" id="468837"/>
    <lineage>
        <taxon>Eukaryota</taxon>
        <taxon>Fungi</taxon>
        <taxon>Dikarya</taxon>
        <taxon>Ascomycota</taxon>
        <taxon>Pezizomycotina</taxon>
        <taxon>Sordariomycetes</taxon>
        <taxon>Hypocreomycetidae</taxon>
        <taxon>Hypocreales</taxon>
        <taxon>Cordycipitaceae</taxon>
        <taxon>Lecanicillium</taxon>
    </lineage>
</organism>
<evidence type="ECO:0000313" key="1">
    <source>
        <dbReference type="EMBL" id="KAJ3497791.1"/>
    </source>
</evidence>
<protein>
    <submittedName>
        <fullName evidence="1">Uncharacterized protein</fullName>
    </submittedName>
</protein>
<gene>
    <name evidence="1" type="ORF">NLG97_g1631</name>
</gene>
<comment type="caution">
    <text evidence="1">The sequence shown here is derived from an EMBL/GenBank/DDBJ whole genome shotgun (WGS) entry which is preliminary data.</text>
</comment>
<keyword evidence="2" id="KW-1185">Reference proteome</keyword>